<protein>
    <recommendedName>
        <fullName evidence="3 7">Defect at low temperature protein 1</fullName>
    </recommendedName>
</protein>
<reference evidence="10" key="2">
    <citation type="journal article" date="2018" name="Nat. Commun.">
        <title>Extreme sensitivity to ultraviolet light in the fungal pathogen causing white-nose syndrome of bats.</title>
        <authorList>
            <person name="Palmer J.M."/>
            <person name="Drees K.P."/>
            <person name="Foster J.T."/>
            <person name="Lindner D.L."/>
        </authorList>
    </citation>
    <scope>NUCLEOTIDE SEQUENCE [LARGE SCALE GENOMIC DNA]</scope>
    <source>
        <strain evidence="10">UAMH 10579</strain>
    </source>
</reference>
<evidence type="ECO:0000313" key="9">
    <source>
        <dbReference type="EMBL" id="OBT94462.1"/>
    </source>
</evidence>
<keyword evidence="6 7" id="KW-0472">Membrane</keyword>
<feature type="region of interest" description="Disordered" evidence="8">
    <location>
        <begin position="296"/>
        <end position="406"/>
    </location>
</feature>
<evidence type="ECO:0000256" key="1">
    <source>
        <dbReference type="ARBA" id="ARBA00002489"/>
    </source>
</evidence>
<keyword evidence="4 7" id="KW-0812">Transmembrane</keyword>
<dbReference type="InterPro" id="IPR038869">
    <property type="entry name" value="DLT1"/>
</dbReference>
<feature type="compositionally biased region" description="Acidic residues" evidence="8">
    <location>
        <begin position="302"/>
        <end position="321"/>
    </location>
</feature>
<dbReference type="GO" id="GO:0016020">
    <property type="term" value="C:membrane"/>
    <property type="evidence" value="ECO:0007669"/>
    <property type="project" value="UniProtKB-SubCell"/>
</dbReference>
<sequence>MARARTPGLFVIFYTTLYALLALILLVLLIIPPADAIRQALTNRQLYNVFVIASVYFLTALFALLFYASRLYTTRTILASIPKPYLPLTPADLPPKVHCLIRDALRRSALVASNARPHTPATNTAAVDIGLACPLPSATIEPTSRGLAQHTHRLLRRRRRRRREAEAADAALMPTADPVWGPIAHAGWSPPTSPDLPNLHYAPVIAELPHLIEAKAVALSGATAGSLALLPRRASAGLREYMVVLLELKVLDAGVPWKEFVGGYEEARFSGRAVGEEEFRGLMGLFAEVLRGVRPLGGGPVEESESEMEEEDENDDDEGADESVVSQEGSVRREPIARFDGGDDKMAYGGLGIQISRASTPRGRRSPSASLSPSESWVSLSNGSFMSGGSVVRHPELGGGGGSEEV</sequence>
<evidence type="ECO:0000256" key="3">
    <source>
        <dbReference type="ARBA" id="ARBA00021353"/>
    </source>
</evidence>
<dbReference type="RefSeq" id="XP_018128195.1">
    <property type="nucleotide sequence ID" value="XM_018276684.1"/>
</dbReference>
<dbReference type="STRING" id="342668.A0A1B8GF49"/>
<comment type="similarity">
    <text evidence="2 7">Belongs to the DLT1 family.</text>
</comment>
<dbReference type="PANTHER" id="PTHR40021">
    <property type="entry name" value="DEFECT AT LOW TEMPERATURE PROTEIN 1"/>
    <property type="match status" value="1"/>
</dbReference>
<feature type="transmembrane region" description="Helical" evidence="7">
    <location>
        <begin position="46"/>
        <end position="68"/>
    </location>
</feature>
<dbReference type="Proteomes" id="UP000091956">
    <property type="component" value="Unassembled WGS sequence"/>
</dbReference>
<dbReference type="EMBL" id="KV460243">
    <property type="protein sequence ID" value="OBT94462.1"/>
    <property type="molecule type" value="Genomic_DNA"/>
</dbReference>
<name>A0A1B8GF49_9PEZI</name>
<comment type="subcellular location">
    <subcellularLocation>
        <location evidence="7">Membrane</location>
        <topology evidence="7">Multi-pass membrane protein</topology>
    </subcellularLocation>
</comment>
<evidence type="ECO:0000256" key="4">
    <source>
        <dbReference type="ARBA" id="ARBA00022692"/>
    </source>
</evidence>
<feature type="compositionally biased region" description="Gly residues" evidence="8">
    <location>
        <begin position="397"/>
        <end position="406"/>
    </location>
</feature>
<evidence type="ECO:0000256" key="8">
    <source>
        <dbReference type="SAM" id="MobiDB-lite"/>
    </source>
</evidence>
<proteinExistence type="inferred from homology"/>
<evidence type="ECO:0000256" key="7">
    <source>
        <dbReference type="RuleBase" id="RU367100"/>
    </source>
</evidence>
<dbReference type="OrthoDB" id="4096362at2759"/>
<gene>
    <name evidence="7" type="primary">DLT1</name>
    <name evidence="9" type="ORF">VE01_07249</name>
</gene>
<feature type="compositionally biased region" description="Low complexity" evidence="8">
    <location>
        <begin position="366"/>
        <end position="381"/>
    </location>
</feature>
<dbReference type="AlphaFoldDB" id="A0A1B8GF49"/>
<evidence type="ECO:0000313" key="10">
    <source>
        <dbReference type="Proteomes" id="UP000091956"/>
    </source>
</evidence>
<feature type="transmembrane region" description="Helical" evidence="7">
    <location>
        <begin position="12"/>
        <end position="34"/>
    </location>
</feature>
<comment type="function">
    <text evidence="1 7">Required for growth under high-pressure and low-temperature conditions.</text>
</comment>
<accession>A0A1B8GF49</accession>
<keyword evidence="10" id="KW-1185">Reference proteome</keyword>
<evidence type="ECO:0000256" key="5">
    <source>
        <dbReference type="ARBA" id="ARBA00022989"/>
    </source>
</evidence>
<dbReference type="GeneID" id="28840635"/>
<keyword evidence="5 7" id="KW-1133">Transmembrane helix</keyword>
<evidence type="ECO:0000256" key="2">
    <source>
        <dbReference type="ARBA" id="ARBA00005550"/>
    </source>
</evidence>
<evidence type="ECO:0000256" key="6">
    <source>
        <dbReference type="ARBA" id="ARBA00023136"/>
    </source>
</evidence>
<feature type="compositionally biased region" description="Basic and acidic residues" evidence="8">
    <location>
        <begin position="330"/>
        <end position="346"/>
    </location>
</feature>
<organism evidence="9 10">
    <name type="scientific">Pseudogymnoascus verrucosus</name>
    <dbReference type="NCBI Taxonomy" id="342668"/>
    <lineage>
        <taxon>Eukaryota</taxon>
        <taxon>Fungi</taxon>
        <taxon>Dikarya</taxon>
        <taxon>Ascomycota</taxon>
        <taxon>Pezizomycotina</taxon>
        <taxon>Leotiomycetes</taxon>
        <taxon>Thelebolales</taxon>
        <taxon>Thelebolaceae</taxon>
        <taxon>Pseudogymnoascus</taxon>
    </lineage>
</organism>
<reference evidence="9 10" key="1">
    <citation type="submission" date="2016-03" db="EMBL/GenBank/DDBJ databases">
        <title>Comparative genomics of Pseudogymnoascus destructans, the fungus causing white-nose syndrome of bats.</title>
        <authorList>
            <person name="Palmer J.M."/>
            <person name="Drees K.P."/>
            <person name="Foster J.T."/>
            <person name="Lindner D.L."/>
        </authorList>
    </citation>
    <scope>NUCLEOTIDE SEQUENCE [LARGE SCALE GENOMIC DNA]</scope>
    <source>
        <strain evidence="9 10">UAMH 10579</strain>
    </source>
</reference>
<dbReference type="PANTHER" id="PTHR40021:SF1">
    <property type="entry name" value="DEFECT AT LOW TEMPERATURE PROTEIN 1"/>
    <property type="match status" value="1"/>
</dbReference>